<gene>
    <name evidence="2" type="ORF">F444_18088</name>
</gene>
<feature type="region of interest" description="Disordered" evidence="1">
    <location>
        <begin position="1"/>
        <end position="25"/>
    </location>
</feature>
<organism evidence="2 3">
    <name type="scientific">Phytophthora nicotianae P1976</name>
    <dbReference type="NCBI Taxonomy" id="1317066"/>
    <lineage>
        <taxon>Eukaryota</taxon>
        <taxon>Sar</taxon>
        <taxon>Stramenopiles</taxon>
        <taxon>Oomycota</taxon>
        <taxon>Peronosporomycetes</taxon>
        <taxon>Peronosporales</taxon>
        <taxon>Peronosporaceae</taxon>
        <taxon>Phytophthora</taxon>
    </lineage>
</organism>
<name>A0A080ZCL7_PHYNI</name>
<dbReference type="InterPro" id="IPR036871">
    <property type="entry name" value="PX_dom_sf"/>
</dbReference>
<dbReference type="Gene3D" id="3.30.1520.10">
    <property type="entry name" value="Phox-like domain"/>
    <property type="match status" value="1"/>
</dbReference>
<reference evidence="2 3" key="1">
    <citation type="submission" date="2013-11" db="EMBL/GenBank/DDBJ databases">
        <title>The Genome Sequence of Phytophthora parasitica P1976.</title>
        <authorList>
            <consortium name="The Broad Institute Genomics Platform"/>
            <person name="Russ C."/>
            <person name="Tyler B."/>
            <person name="Panabieres F."/>
            <person name="Shan W."/>
            <person name="Tripathy S."/>
            <person name="Grunwald N."/>
            <person name="Machado M."/>
            <person name="Johnson C.S."/>
            <person name="Walker B."/>
            <person name="Young S."/>
            <person name="Zeng Q."/>
            <person name="Gargeya S."/>
            <person name="Fitzgerald M."/>
            <person name="Haas B."/>
            <person name="Abouelleil A."/>
            <person name="Allen A.W."/>
            <person name="Alvarado L."/>
            <person name="Arachchi H.M."/>
            <person name="Berlin A.M."/>
            <person name="Chapman S.B."/>
            <person name="Gainer-Dewar J."/>
            <person name="Goldberg J."/>
            <person name="Griggs A."/>
            <person name="Gujja S."/>
            <person name="Hansen M."/>
            <person name="Howarth C."/>
            <person name="Imamovic A."/>
            <person name="Ireland A."/>
            <person name="Larimer J."/>
            <person name="McCowan C."/>
            <person name="Murphy C."/>
            <person name="Pearson M."/>
            <person name="Poon T.W."/>
            <person name="Priest M."/>
            <person name="Roberts A."/>
            <person name="Saif S."/>
            <person name="Shea T."/>
            <person name="Sisk P."/>
            <person name="Sykes S."/>
            <person name="Wortman J."/>
            <person name="Nusbaum C."/>
            <person name="Birren B."/>
        </authorList>
    </citation>
    <scope>NUCLEOTIDE SEQUENCE [LARGE SCALE GENOMIC DNA]</scope>
    <source>
        <strain evidence="2 3">P1976</strain>
    </source>
</reference>
<dbReference type="EMBL" id="ANJA01003275">
    <property type="protein sequence ID" value="ETO64378.1"/>
    <property type="molecule type" value="Genomic_DNA"/>
</dbReference>
<dbReference type="Proteomes" id="UP000028582">
    <property type="component" value="Unassembled WGS sequence"/>
</dbReference>
<dbReference type="GO" id="GO:0035091">
    <property type="term" value="F:phosphatidylinositol binding"/>
    <property type="evidence" value="ECO:0007669"/>
    <property type="project" value="InterPro"/>
</dbReference>
<proteinExistence type="predicted"/>
<dbReference type="OrthoDB" id="110705at2759"/>
<evidence type="ECO:0008006" key="4">
    <source>
        <dbReference type="Google" id="ProtNLM"/>
    </source>
</evidence>
<evidence type="ECO:0000313" key="3">
    <source>
        <dbReference type="Proteomes" id="UP000028582"/>
    </source>
</evidence>
<accession>A0A080ZCL7</accession>
<dbReference type="SUPFAM" id="SSF64268">
    <property type="entry name" value="PX domain"/>
    <property type="match status" value="1"/>
</dbReference>
<sequence>MPRDNYNDFDFSTSTSDTDTERTSEGSSLIKDLQLSQLSRAKVAVVLNSIHHVKMCKAKEGEHVTAYALEVFLQSTPKGIAKKNKCTTDDRSPDYSVEHRYSAFRTLRECISEAVKIPKDKSHARWCPYCSRVRELVHSSVFPPRFPSNSMTIATGLHDYLVRNREHRLEMFMNLLLRAAKDISYRSGCTPCGRFEIVSKLLNDFLADQHLQHPLSV</sequence>
<feature type="compositionally biased region" description="Low complexity" evidence="1">
    <location>
        <begin position="8"/>
        <end position="17"/>
    </location>
</feature>
<dbReference type="AlphaFoldDB" id="A0A080ZCL7"/>
<evidence type="ECO:0000256" key="1">
    <source>
        <dbReference type="SAM" id="MobiDB-lite"/>
    </source>
</evidence>
<evidence type="ECO:0000313" key="2">
    <source>
        <dbReference type="EMBL" id="ETO64378.1"/>
    </source>
</evidence>
<comment type="caution">
    <text evidence="2">The sequence shown here is derived from an EMBL/GenBank/DDBJ whole genome shotgun (WGS) entry which is preliminary data.</text>
</comment>
<protein>
    <recommendedName>
        <fullName evidence="4">PX domain-containing protein</fullName>
    </recommendedName>
</protein>